<name>A0ABY6M653_MORBO</name>
<evidence type="ECO:0000313" key="2">
    <source>
        <dbReference type="EMBL" id="UZA03043.1"/>
    </source>
</evidence>
<proteinExistence type="predicted"/>
<reference evidence="2" key="1">
    <citation type="journal article" date="2022" name="BMC Microbiol.">
        <title>Whole genome sequencing of Moraxella bovis strains from North America reveals two genotypes with different genetic determinants.</title>
        <authorList>
            <person name="Wynn E.L."/>
            <person name="Hille M.M."/>
            <person name="Loy J.D."/>
            <person name="Schuller G."/>
            <person name="Kuhn K.L."/>
            <person name="Dickey A.M."/>
            <person name="Bono J.L."/>
            <person name="Clawson M.L."/>
        </authorList>
    </citation>
    <scope>NUCLEOTIDE SEQUENCE</scope>
    <source>
        <strain evidence="2">SAM102599</strain>
    </source>
</reference>
<accession>A0ABY6M653</accession>
<feature type="domain" description="FRG" evidence="1">
    <location>
        <begin position="25"/>
        <end position="124"/>
    </location>
</feature>
<dbReference type="GeneID" id="77187372"/>
<protein>
    <submittedName>
        <fullName evidence="2">FRG domain-containing protein</fullName>
    </submittedName>
</protein>
<organism evidence="2 3">
    <name type="scientific">Moraxella bovis</name>
    <dbReference type="NCBI Taxonomy" id="476"/>
    <lineage>
        <taxon>Bacteria</taxon>
        <taxon>Pseudomonadati</taxon>
        <taxon>Pseudomonadota</taxon>
        <taxon>Gammaproteobacteria</taxon>
        <taxon>Moraxellales</taxon>
        <taxon>Moraxellaceae</taxon>
        <taxon>Moraxella</taxon>
    </lineage>
</organism>
<dbReference type="RefSeq" id="WP_264676027.1">
    <property type="nucleotide sequence ID" value="NZ_CP087765.1"/>
</dbReference>
<dbReference type="InterPro" id="IPR014966">
    <property type="entry name" value="FRG-dom"/>
</dbReference>
<dbReference type="Pfam" id="PF08867">
    <property type="entry name" value="FRG"/>
    <property type="match status" value="1"/>
</dbReference>
<dbReference type="EMBL" id="CP087830">
    <property type="protein sequence ID" value="UZA03043.1"/>
    <property type="molecule type" value="Genomic_DNA"/>
</dbReference>
<gene>
    <name evidence="2" type="ORF">LP092_14105</name>
</gene>
<evidence type="ECO:0000259" key="1">
    <source>
        <dbReference type="SMART" id="SM00901"/>
    </source>
</evidence>
<evidence type="ECO:0000313" key="3">
    <source>
        <dbReference type="Proteomes" id="UP001163632"/>
    </source>
</evidence>
<dbReference type="SMART" id="SM00901">
    <property type="entry name" value="FRG"/>
    <property type="match status" value="1"/>
</dbReference>
<keyword evidence="3" id="KW-1185">Reference proteome</keyword>
<sequence>MMNNAIRIESIEQFVEQISKLELSKNHTRFFRGHSDKKYLLEPSIYRKNKDTGKQELIKSEHLITKDVLTECAEYFSPHDTLFDKLVKMQHYDYPTRLLDISYNALVGLYFAVNNNYGKDKKTVNCQECNQENIINDDLKDGEVIIFDIPSSQIKYHDSDTVAILSALSLQNNDFDIELYQKISQENLLNNLDILRRNMEKNPNFLLDNTLSPERLSKEVDDEVHQRNCLSFNNIPFNAINNELNKIQEIINLLNDIRKDKPYFLSNIDYRDFYKVICVKPRLNNPRIAKQQGAFLIFGIQSNKTSQANVNPEWVRARFIIDASKKEYILKQLEYCGISHQTLFPELDKQATHIIDRYKDI</sequence>
<dbReference type="Proteomes" id="UP001163632">
    <property type="component" value="Chromosome"/>
</dbReference>